<proteinExistence type="predicted"/>
<protein>
    <submittedName>
        <fullName evidence="1">Uncharacterized protein</fullName>
    </submittedName>
</protein>
<gene>
    <name evidence="1" type="ORF">L210DRAFT_985959</name>
</gene>
<reference evidence="1" key="1">
    <citation type="submission" date="2019-10" db="EMBL/GenBank/DDBJ databases">
        <authorList>
            <consortium name="DOE Joint Genome Institute"/>
            <person name="Kuo A."/>
            <person name="Miyauchi S."/>
            <person name="Kiss E."/>
            <person name="Drula E."/>
            <person name="Kohler A."/>
            <person name="Sanchez-Garcia M."/>
            <person name="Andreopoulos B."/>
            <person name="Barry K.W."/>
            <person name="Bonito G."/>
            <person name="Buee M."/>
            <person name="Carver A."/>
            <person name="Chen C."/>
            <person name="Cichocki N."/>
            <person name="Clum A."/>
            <person name="Culley D."/>
            <person name="Crous P.W."/>
            <person name="Fauchery L."/>
            <person name="Girlanda M."/>
            <person name="Hayes R."/>
            <person name="Keri Z."/>
            <person name="LaButti K."/>
            <person name="Lipzen A."/>
            <person name="Lombard V."/>
            <person name="Magnuson J."/>
            <person name="Maillard F."/>
            <person name="Morin E."/>
            <person name="Murat C."/>
            <person name="Nolan M."/>
            <person name="Ohm R."/>
            <person name="Pangilinan J."/>
            <person name="Pereira M."/>
            <person name="Perotto S."/>
            <person name="Peter M."/>
            <person name="Riley R."/>
            <person name="Sitrit Y."/>
            <person name="Stielow B."/>
            <person name="Szollosi G."/>
            <person name="Zifcakova L."/>
            <person name="Stursova M."/>
            <person name="Spatafora J.W."/>
            <person name="Tedersoo L."/>
            <person name="Vaario L.-M."/>
            <person name="Yamada A."/>
            <person name="Yan M."/>
            <person name="Wang P."/>
            <person name="Xu J."/>
            <person name="Bruns T."/>
            <person name="Baldrian P."/>
            <person name="Vilgalys R."/>
            <person name="Henrissat B."/>
            <person name="Grigoriev I.V."/>
            <person name="Hibbett D."/>
            <person name="Nagy L.G."/>
            <person name="Martin F.M."/>
        </authorList>
    </citation>
    <scope>NUCLEOTIDE SEQUENCE</scope>
    <source>
        <strain evidence="1">BED1</strain>
    </source>
</reference>
<reference evidence="1" key="2">
    <citation type="journal article" date="2020" name="Nat. Commun.">
        <title>Large-scale genome sequencing of mycorrhizal fungi provides insights into the early evolution of symbiotic traits.</title>
        <authorList>
            <person name="Miyauchi S."/>
            <person name="Kiss E."/>
            <person name="Kuo A."/>
            <person name="Drula E."/>
            <person name="Kohler A."/>
            <person name="Sanchez-Garcia M."/>
            <person name="Morin E."/>
            <person name="Andreopoulos B."/>
            <person name="Barry K.W."/>
            <person name="Bonito G."/>
            <person name="Buee M."/>
            <person name="Carver A."/>
            <person name="Chen C."/>
            <person name="Cichocki N."/>
            <person name="Clum A."/>
            <person name="Culley D."/>
            <person name="Crous P.W."/>
            <person name="Fauchery L."/>
            <person name="Girlanda M."/>
            <person name="Hayes R.D."/>
            <person name="Keri Z."/>
            <person name="LaButti K."/>
            <person name="Lipzen A."/>
            <person name="Lombard V."/>
            <person name="Magnuson J."/>
            <person name="Maillard F."/>
            <person name="Murat C."/>
            <person name="Nolan M."/>
            <person name="Ohm R.A."/>
            <person name="Pangilinan J."/>
            <person name="Pereira M.F."/>
            <person name="Perotto S."/>
            <person name="Peter M."/>
            <person name="Pfister S."/>
            <person name="Riley R."/>
            <person name="Sitrit Y."/>
            <person name="Stielow J.B."/>
            <person name="Szollosi G."/>
            <person name="Zifcakova L."/>
            <person name="Stursova M."/>
            <person name="Spatafora J.W."/>
            <person name="Tedersoo L."/>
            <person name="Vaario L.M."/>
            <person name="Yamada A."/>
            <person name="Yan M."/>
            <person name="Wang P."/>
            <person name="Xu J."/>
            <person name="Bruns T."/>
            <person name="Baldrian P."/>
            <person name="Vilgalys R."/>
            <person name="Dunand C."/>
            <person name="Henrissat B."/>
            <person name="Grigoriev I.V."/>
            <person name="Hibbett D."/>
            <person name="Nagy L.G."/>
            <person name="Martin F.M."/>
        </authorList>
    </citation>
    <scope>NUCLEOTIDE SEQUENCE</scope>
    <source>
        <strain evidence="1">BED1</strain>
    </source>
</reference>
<organism evidence="1 2">
    <name type="scientific">Boletus edulis BED1</name>
    <dbReference type="NCBI Taxonomy" id="1328754"/>
    <lineage>
        <taxon>Eukaryota</taxon>
        <taxon>Fungi</taxon>
        <taxon>Dikarya</taxon>
        <taxon>Basidiomycota</taxon>
        <taxon>Agaricomycotina</taxon>
        <taxon>Agaricomycetes</taxon>
        <taxon>Agaricomycetidae</taxon>
        <taxon>Boletales</taxon>
        <taxon>Boletineae</taxon>
        <taxon>Boletaceae</taxon>
        <taxon>Boletoideae</taxon>
        <taxon>Boletus</taxon>
    </lineage>
</organism>
<sequence>MNLVHPFERHPEEREPVASSLLGFNNMFIGLDARRGQENEHRVRAAAQVHTLVLLTGLNVPEHISRDFDSLISFTDELPVVQDLYIYRVFHQTMVLTKSLHVKVLMQTTPEQPPQLVHPHKVLNAGICHMAAARVEARVPAQSAVRVMLDFPEDFLDHTLDERSLEKIERGFKSKRTLNGSTKSGEDVPLNSGNRLVQGFKEFKSSRGFKEFKTTGEARRSFGRVDEIQGDLS</sequence>
<name>A0AAD4BHN0_BOLED</name>
<accession>A0AAD4BHN0</accession>
<dbReference type="Proteomes" id="UP001194468">
    <property type="component" value="Unassembled WGS sequence"/>
</dbReference>
<dbReference type="AlphaFoldDB" id="A0AAD4BHN0"/>
<dbReference type="EMBL" id="WHUW01000052">
    <property type="protein sequence ID" value="KAF8431215.1"/>
    <property type="molecule type" value="Genomic_DNA"/>
</dbReference>
<comment type="caution">
    <text evidence="1">The sequence shown here is derived from an EMBL/GenBank/DDBJ whole genome shotgun (WGS) entry which is preliminary data.</text>
</comment>
<keyword evidence="2" id="KW-1185">Reference proteome</keyword>
<evidence type="ECO:0000313" key="2">
    <source>
        <dbReference type="Proteomes" id="UP001194468"/>
    </source>
</evidence>
<evidence type="ECO:0000313" key="1">
    <source>
        <dbReference type="EMBL" id="KAF8431215.1"/>
    </source>
</evidence>